<evidence type="ECO:0000313" key="4">
    <source>
        <dbReference type="EMBL" id="KAK6629178.1"/>
    </source>
</evidence>
<comment type="caution">
    <text evidence="4">The sequence shown here is derived from an EMBL/GenBank/DDBJ whole genome shotgun (WGS) entry which is preliminary data.</text>
</comment>
<feature type="domain" description="LITAF" evidence="2">
    <location>
        <begin position="81"/>
        <end position="164"/>
    </location>
</feature>
<accession>A0AAN8Q070</accession>
<gene>
    <name evidence="4" type="ORF">RUM43_002995</name>
    <name evidence="3" type="ORF">RUM44_009639</name>
</gene>
<dbReference type="Pfam" id="PF10601">
    <property type="entry name" value="zf-LITAF-like"/>
    <property type="match status" value="1"/>
</dbReference>
<name>A0AAN8Q070_POLSC</name>
<proteinExistence type="predicted"/>
<dbReference type="PROSITE" id="PS51837">
    <property type="entry name" value="LITAF"/>
    <property type="match status" value="1"/>
</dbReference>
<keyword evidence="1" id="KW-0812">Transmembrane</keyword>
<dbReference type="InterPro" id="IPR006629">
    <property type="entry name" value="LITAF"/>
</dbReference>
<dbReference type="EMBL" id="JAWJWE010000036">
    <property type="protein sequence ID" value="KAK6629178.1"/>
    <property type="molecule type" value="Genomic_DNA"/>
</dbReference>
<evidence type="ECO:0000313" key="6">
    <source>
        <dbReference type="Proteomes" id="UP001372834"/>
    </source>
</evidence>
<dbReference type="Proteomes" id="UP001372834">
    <property type="component" value="Unassembled WGS sequence"/>
</dbReference>
<dbReference type="EMBL" id="JAWJWF010000045">
    <property type="protein sequence ID" value="KAK6627162.1"/>
    <property type="molecule type" value="Genomic_DNA"/>
</dbReference>
<organism evidence="4 6">
    <name type="scientific">Polyplax serrata</name>
    <name type="common">Common mouse louse</name>
    <dbReference type="NCBI Taxonomy" id="468196"/>
    <lineage>
        <taxon>Eukaryota</taxon>
        <taxon>Metazoa</taxon>
        <taxon>Ecdysozoa</taxon>
        <taxon>Arthropoda</taxon>
        <taxon>Hexapoda</taxon>
        <taxon>Insecta</taxon>
        <taxon>Pterygota</taxon>
        <taxon>Neoptera</taxon>
        <taxon>Paraneoptera</taxon>
        <taxon>Psocodea</taxon>
        <taxon>Troctomorpha</taxon>
        <taxon>Phthiraptera</taxon>
        <taxon>Anoplura</taxon>
        <taxon>Polyplacidae</taxon>
        <taxon>Polyplax</taxon>
    </lineage>
</organism>
<feature type="transmembrane region" description="Helical" evidence="1">
    <location>
        <begin position="123"/>
        <end position="142"/>
    </location>
</feature>
<reference evidence="4 6" key="1">
    <citation type="submission" date="2023-10" db="EMBL/GenBank/DDBJ databases">
        <title>Genomes of two closely related lineages of the louse Polyplax serrata with different host specificities.</title>
        <authorList>
            <person name="Martinu J."/>
            <person name="Tarabai H."/>
            <person name="Stefka J."/>
            <person name="Hypsa V."/>
        </authorList>
    </citation>
    <scope>NUCLEOTIDE SEQUENCE [LARGE SCALE GENOMIC DNA]</scope>
    <source>
        <strain evidence="3">98ZLc_SE</strain>
        <strain evidence="4">HR10_N</strain>
    </source>
</reference>
<protein>
    <recommendedName>
        <fullName evidence="2">LITAF domain-containing protein</fullName>
    </recommendedName>
</protein>
<evidence type="ECO:0000313" key="3">
    <source>
        <dbReference type="EMBL" id="KAK6627162.1"/>
    </source>
</evidence>
<evidence type="ECO:0000313" key="5">
    <source>
        <dbReference type="Proteomes" id="UP001359485"/>
    </source>
</evidence>
<keyword evidence="1" id="KW-1133">Transmembrane helix</keyword>
<dbReference type="SMART" id="SM00714">
    <property type="entry name" value="LITAF"/>
    <property type="match status" value="1"/>
</dbReference>
<keyword evidence="1" id="KW-0472">Membrane</keyword>
<evidence type="ECO:0000256" key="1">
    <source>
        <dbReference type="SAM" id="Phobius"/>
    </source>
</evidence>
<evidence type="ECO:0000259" key="2">
    <source>
        <dbReference type="PROSITE" id="PS51837"/>
    </source>
</evidence>
<dbReference type="AlphaFoldDB" id="A0AAN8Q070"/>
<keyword evidence="5" id="KW-1185">Reference proteome</keyword>
<sequence length="187" mass="20817">MTANKSKKVRCLVCNDILTYENDDTSVLVDHLNLEHSGLDVFRFLAHCQVSNSKLNRKTSIDNKGCSLEGGDNTKEGDLCQKTSKTCKTTGWTPGPQLVLCPKCGKEGQPVVRKQKNKMAKTPLGALCMLGCWPFCFLPFLLRREQYLDLYCAYCKQLIGTYDKRKCCMIPATSKCSDSSVDKGNAN</sequence>
<dbReference type="Proteomes" id="UP001359485">
    <property type="component" value="Unassembled WGS sequence"/>
</dbReference>